<dbReference type="Gene3D" id="3.30.70.1290">
    <property type="entry name" value="Transposase IS200-like"/>
    <property type="match status" value="1"/>
</dbReference>
<sequence length="139" mass="16177">MDSSSLSHTRYKCQYHIVFIPKYRKRIMYGRLKADVREIIKKLCDYRNIEIVEGAVCADHVHLCLSIPPSEKVSDVVGYIKGKSALMIHDKYPESVNGWSKAFWARGYYVATVGNITEDAVKEYIQQQKEESKREDTRR</sequence>
<evidence type="ECO:0000313" key="2">
    <source>
        <dbReference type="EMBL" id="MCU6800026.1"/>
    </source>
</evidence>
<gene>
    <name evidence="2" type="primary">tnpA</name>
    <name evidence="2" type="ORF">OCV69_08775</name>
</gene>
<reference evidence="2 3" key="1">
    <citation type="journal article" date="2021" name="ISME Commun">
        <title>Automated analysis of genomic sequences facilitates high-throughput and comprehensive description of bacteria.</title>
        <authorList>
            <person name="Hitch T.C.A."/>
        </authorList>
    </citation>
    <scope>NUCLEOTIDE SEQUENCE [LARGE SCALE GENOMIC DNA]</scope>
    <source>
        <strain evidence="3">f_CCE</strain>
    </source>
</reference>
<keyword evidence="3" id="KW-1185">Reference proteome</keyword>
<dbReference type="InterPro" id="IPR002686">
    <property type="entry name" value="Transposase_17"/>
</dbReference>
<accession>A0ABT2UZF6</accession>
<dbReference type="SMART" id="SM01321">
    <property type="entry name" value="Y1_Tnp"/>
    <property type="match status" value="1"/>
</dbReference>
<dbReference type="PANTHER" id="PTHR33360">
    <property type="entry name" value="TRANSPOSASE FOR INSERTION SEQUENCE ELEMENT IS200"/>
    <property type="match status" value="1"/>
</dbReference>
<dbReference type="PANTHER" id="PTHR33360:SF2">
    <property type="entry name" value="TRANSPOSASE FOR INSERTION SEQUENCE ELEMENT IS200"/>
    <property type="match status" value="1"/>
</dbReference>
<name>A0ABT2UZF6_9FIRM</name>
<dbReference type="RefSeq" id="WP_158360322.1">
    <property type="nucleotide sequence ID" value="NZ_JAOQJF010000015.1"/>
</dbReference>
<dbReference type="SUPFAM" id="SSF143422">
    <property type="entry name" value="Transposase IS200-like"/>
    <property type="match status" value="1"/>
</dbReference>
<proteinExistence type="predicted"/>
<dbReference type="EMBL" id="JAOQJF010000015">
    <property type="protein sequence ID" value="MCU6800026.1"/>
    <property type="molecule type" value="Genomic_DNA"/>
</dbReference>
<organism evidence="2 3">
    <name type="scientific">Alitiscatomonas aceti</name>
    <dbReference type="NCBI Taxonomy" id="2981724"/>
    <lineage>
        <taxon>Bacteria</taxon>
        <taxon>Bacillati</taxon>
        <taxon>Bacillota</taxon>
        <taxon>Clostridia</taxon>
        <taxon>Lachnospirales</taxon>
        <taxon>Lachnospiraceae</taxon>
        <taxon>Alitiscatomonas</taxon>
    </lineage>
</organism>
<evidence type="ECO:0000259" key="1">
    <source>
        <dbReference type="SMART" id="SM01321"/>
    </source>
</evidence>
<dbReference type="NCBIfam" id="NF033573">
    <property type="entry name" value="transpos_IS200"/>
    <property type="match status" value="1"/>
</dbReference>
<protein>
    <submittedName>
        <fullName evidence="2">IS200/IS605 family transposase</fullName>
    </submittedName>
</protein>
<feature type="domain" description="Transposase IS200-like" evidence="1">
    <location>
        <begin position="10"/>
        <end position="128"/>
    </location>
</feature>
<evidence type="ECO:0000313" key="3">
    <source>
        <dbReference type="Proteomes" id="UP001652395"/>
    </source>
</evidence>
<dbReference type="Pfam" id="PF01797">
    <property type="entry name" value="Y1_Tnp"/>
    <property type="match status" value="1"/>
</dbReference>
<dbReference type="Proteomes" id="UP001652395">
    <property type="component" value="Unassembled WGS sequence"/>
</dbReference>
<dbReference type="InterPro" id="IPR036515">
    <property type="entry name" value="Transposase_17_sf"/>
</dbReference>
<comment type="caution">
    <text evidence="2">The sequence shown here is derived from an EMBL/GenBank/DDBJ whole genome shotgun (WGS) entry which is preliminary data.</text>
</comment>